<dbReference type="CDD" id="cd07322">
    <property type="entry name" value="PriL_PriS_Eukaryotic"/>
    <property type="match status" value="1"/>
</dbReference>
<dbReference type="Pfam" id="PF26466">
    <property type="entry name" value="DNA_primase_lrg_N"/>
    <property type="match status" value="1"/>
</dbReference>
<evidence type="ECO:0000256" key="3">
    <source>
        <dbReference type="ARBA" id="ARBA00022515"/>
    </source>
</evidence>
<feature type="domain" description="DNA primase large subunit C-terminal" evidence="11">
    <location>
        <begin position="306"/>
        <end position="478"/>
    </location>
</feature>
<dbReference type="PIRSF" id="PIRSF009449">
    <property type="entry name" value="DNA_primase_large_subunit"/>
    <property type="match status" value="1"/>
</dbReference>
<dbReference type="PANTHER" id="PTHR10537:SF3">
    <property type="entry name" value="DNA PRIMASE LARGE SUBUNIT"/>
    <property type="match status" value="1"/>
</dbReference>
<evidence type="ECO:0000256" key="1">
    <source>
        <dbReference type="ARBA" id="ARBA00010564"/>
    </source>
</evidence>
<dbReference type="InterPro" id="IPR058560">
    <property type="entry name" value="DNA_primase_C"/>
</dbReference>
<name>A0A642UM33_DIURU</name>
<dbReference type="PANTHER" id="PTHR10537">
    <property type="entry name" value="DNA PRIMASE LARGE SUBUNIT"/>
    <property type="match status" value="1"/>
</dbReference>
<evidence type="ECO:0000256" key="7">
    <source>
        <dbReference type="ARBA" id="ARBA00023014"/>
    </source>
</evidence>
<dbReference type="GO" id="GO:0051539">
    <property type="term" value="F:4 iron, 4 sulfur cluster binding"/>
    <property type="evidence" value="ECO:0007669"/>
    <property type="project" value="UniProtKB-UniRule"/>
</dbReference>
<keyword evidence="4 9" id="KW-0235">DNA replication</keyword>
<evidence type="ECO:0000256" key="5">
    <source>
        <dbReference type="ARBA" id="ARBA00022723"/>
    </source>
</evidence>
<keyword evidence="8 9" id="KW-0238">DNA-binding</keyword>
<keyword evidence="2 9" id="KW-0004">4Fe-4S</keyword>
<keyword evidence="5 9" id="KW-0479">Metal-binding</keyword>
<dbReference type="Pfam" id="PF04104">
    <property type="entry name" value="DNA_primase_lrg"/>
    <property type="match status" value="1"/>
</dbReference>
<evidence type="ECO:0000256" key="8">
    <source>
        <dbReference type="ARBA" id="ARBA00023125"/>
    </source>
</evidence>
<feature type="binding site" evidence="10">
    <location>
        <position position="312"/>
    </location>
    <ligand>
        <name>[4Fe-4S] cluster</name>
        <dbReference type="ChEBI" id="CHEBI:49883"/>
    </ligand>
</feature>
<evidence type="ECO:0000313" key="12">
    <source>
        <dbReference type="EMBL" id="KAA8901516.1"/>
    </source>
</evidence>
<dbReference type="VEuPathDB" id="FungiDB:DIURU_003225"/>
<dbReference type="GO" id="GO:0005658">
    <property type="term" value="C:alpha DNA polymerase:primase complex"/>
    <property type="evidence" value="ECO:0007669"/>
    <property type="project" value="TreeGrafter"/>
</dbReference>
<dbReference type="GO" id="GO:0003677">
    <property type="term" value="F:DNA binding"/>
    <property type="evidence" value="ECO:0007669"/>
    <property type="project" value="UniProtKB-UniRule"/>
</dbReference>
<feature type="binding site" evidence="10">
    <location>
        <position position="393"/>
    </location>
    <ligand>
        <name>[4Fe-4S] cluster</name>
        <dbReference type="ChEBI" id="CHEBI:49883"/>
    </ligand>
</feature>
<comment type="similarity">
    <text evidence="1 9">Belongs to the eukaryotic-type primase large subunit family.</text>
</comment>
<dbReference type="Gene3D" id="1.20.930.80">
    <property type="match status" value="1"/>
</dbReference>
<dbReference type="GeneID" id="54781876"/>
<gene>
    <name evidence="12" type="ORF">DIURU_003225</name>
</gene>
<dbReference type="OrthoDB" id="421393at2759"/>
<evidence type="ECO:0000313" key="13">
    <source>
        <dbReference type="Proteomes" id="UP000449547"/>
    </source>
</evidence>
<keyword evidence="6 9" id="KW-0408">Iron</keyword>
<organism evidence="12 13">
    <name type="scientific">Diutina rugosa</name>
    <name type="common">Yeast</name>
    <name type="synonym">Candida rugosa</name>
    <dbReference type="NCBI Taxonomy" id="5481"/>
    <lineage>
        <taxon>Eukaryota</taxon>
        <taxon>Fungi</taxon>
        <taxon>Dikarya</taxon>
        <taxon>Ascomycota</taxon>
        <taxon>Saccharomycotina</taxon>
        <taxon>Pichiomycetes</taxon>
        <taxon>Debaryomycetaceae</taxon>
        <taxon>Diutina</taxon>
    </lineage>
</organism>
<dbReference type="GO" id="GO:0046872">
    <property type="term" value="F:metal ion binding"/>
    <property type="evidence" value="ECO:0007669"/>
    <property type="project" value="UniProtKB-UniRule"/>
</dbReference>
<dbReference type="GO" id="GO:0006270">
    <property type="term" value="P:DNA replication initiation"/>
    <property type="evidence" value="ECO:0007669"/>
    <property type="project" value="TreeGrafter"/>
</dbReference>
<dbReference type="EMBL" id="SWFT01000102">
    <property type="protein sequence ID" value="KAA8901516.1"/>
    <property type="molecule type" value="Genomic_DNA"/>
</dbReference>
<evidence type="ECO:0000256" key="6">
    <source>
        <dbReference type="ARBA" id="ARBA00023004"/>
    </source>
</evidence>
<dbReference type="InterPro" id="IPR016558">
    <property type="entry name" value="DNA_primase_lsu_euk"/>
</dbReference>
<evidence type="ECO:0000256" key="4">
    <source>
        <dbReference type="ARBA" id="ARBA00022705"/>
    </source>
</evidence>
<keyword evidence="7 9" id="KW-0411">Iron-sulfur</keyword>
<feature type="binding site" evidence="10">
    <location>
        <position position="455"/>
    </location>
    <ligand>
        <name>[4Fe-4S] cluster</name>
        <dbReference type="ChEBI" id="CHEBI:49883"/>
    </ligand>
</feature>
<comment type="caution">
    <text evidence="12">The sequence shown here is derived from an EMBL/GenBank/DDBJ whole genome shotgun (WGS) entry which is preliminary data.</text>
</comment>
<dbReference type="OMA" id="RINYKPW"/>
<dbReference type="GO" id="GO:0006269">
    <property type="term" value="P:DNA replication, synthesis of primer"/>
    <property type="evidence" value="ECO:0007669"/>
    <property type="project" value="UniProtKB-KW"/>
</dbReference>
<accession>A0A642UM33</accession>
<keyword evidence="13" id="KW-1185">Reference proteome</keyword>
<evidence type="ECO:0000259" key="11">
    <source>
        <dbReference type="Pfam" id="PF04104"/>
    </source>
</evidence>
<comment type="cofactor">
    <cofactor evidence="9">
        <name>[4Fe-4S] cluster</name>
        <dbReference type="ChEBI" id="CHEBI:49883"/>
    </cofactor>
    <text evidence="9">Binds 1 [4Fe-4S] cluster.</text>
</comment>
<dbReference type="InterPro" id="IPR007238">
    <property type="entry name" value="DNA_primase_lsu_euk/arc"/>
</dbReference>
<dbReference type="Proteomes" id="UP000449547">
    <property type="component" value="Unassembled WGS sequence"/>
</dbReference>
<reference evidence="12 13" key="1">
    <citation type="submission" date="2019-07" db="EMBL/GenBank/DDBJ databases">
        <title>Genome assembly of two rare yeast pathogens: Diutina rugosa and Trichomonascus ciferrii.</title>
        <authorList>
            <person name="Mixao V."/>
            <person name="Saus E."/>
            <person name="Hansen A."/>
            <person name="Lass-Flor C."/>
            <person name="Gabaldon T."/>
        </authorList>
    </citation>
    <scope>NUCLEOTIDE SEQUENCE [LARGE SCALE GENOMIC DNA]</scope>
    <source>
        <strain evidence="12 13">CBS 613</strain>
    </source>
</reference>
<keyword evidence="3 9" id="KW-0639">Primosome</keyword>
<proteinExistence type="inferred from homology"/>
<dbReference type="AlphaFoldDB" id="A0A642UM33"/>
<protein>
    <recommendedName>
        <fullName evidence="9">DNA primase large subunit</fullName>
    </recommendedName>
</protein>
<evidence type="ECO:0000256" key="10">
    <source>
        <dbReference type="PIRSR" id="PIRSR009449-1"/>
    </source>
</evidence>
<feature type="binding site" evidence="10">
    <location>
        <position position="410"/>
    </location>
    <ligand>
        <name>[4Fe-4S] cluster</name>
        <dbReference type="ChEBI" id="CHEBI:49883"/>
    </ligand>
</feature>
<comment type="function">
    <text evidence="9">DNA primase is the polymerase that synthesizes small RNA primers for the Okazaki fragments made during discontinuous DNA replication.</text>
</comment>
<evidence type="ECO:0000256" key="2">
    <source>
        <dbReference type="ARBA" id="ARBA00022485"/>
    </source>
</evidence>
<sequence>MYRSKRKTASRRNFADDKAAYTQQYPSRLSFYDAPPLEEITLEQFEQWAGDRLRVLVEIQSLGLRKKTPKEMETLMRPTLNKFLPLTNNPDTQHSERQKDHYSHFILSLVFCRSEDLRKRFIKNEVALFKLRYQSLSPKEQQEFITSHSEKLPWRYIDAEEKERNLDNFFAASGASIRNHLKLERNVDSVTDDQVKQYIAQVEQFIKVPFERVPNLVSSRTVYLSEGNAYLPSSMQTHILANEYAKFLERKLISTVQQLPQLEEDDRLTPMIMHLADNFSHSEGYSPDIAGDADITAAKINTPGLRRHYPLCAKRMLDGLVATSKLQYDARTQFGLFLKGIGLGVDEALVFWRTQFCKDGRMNSDTFQKNYVYNINHLYGLNGSRINYKPWNCNTVFNKPRPQRGQFHGCPYRDLPRSQLEDELRELKLREDEVASVADMVDGNGRTPEDWTAACTRVFELTHPGAQEDHLDHANLYFDRSRQYWDKREAA</sequence>
<dbReference type="RefSeq" id="XP_034011997.1">
    <property type="nucleotide sequence ID" value="XM_034155964.1"/>
</dbReference>
<evidence type="ECO:0000256" key="9">
    <source>
        <dbReference type="PIRNR" id="PIRNR009449"/>
    </source>
</evidence>